<dbReference type="PANTHER" id="PTHR30055:SF234">
    <property type="entry name" value="HTH-TYPE TRANSCRIPTIONAL REGULATOR BETI"/>
    <property type="match status" value="1"/>
</dbReference>
<evidence type="ECO:0000256" key="4">
    <source>
        <dbReference type="PROSITE-ProRule" id="PRU00335"/>
    </source>
</evidence>
<keyword evidence="1" id="KW-0805">Transcription regulation</keyword>
<dbReference type="EMBL" id="SOCP01000003">
    <property type="protein sequence ID" value="TDV55097.1"/>
    <property type="molecule type" value="Genomic_DNA"/>
</dbReference>
<dbReference type="InterPro" id="IPR023772">
    <property type="entry name" value="DNA-bd_HTH_TetR-type_CS"/>
</dbReference>
<sequence>MSSERDPEDLTARARIRDAAMRHFAEHGFERTTIRGIAETAGVSSGLLRHHFGSKEALRDACDEYVLGIVRRLNEQTWAAFEAGDLGGAPSAQAPLGQFNRYIARSLIDGGSAELFDEITRMGEAWVATFDARRDDEPFTSARVRAAVVSAWGLALPMMSRHLSRVMGADLETPEGFALLANALLDLYSHPLMSPEEAAAARAGLSEAVDTERSHP</sequence>
<dbReference type="GO" id="GO:0003700">
    <property type="term" value="F:DNA-binding transcription factor activity"/>
    <property type="evidence" value="ECO:0007669"/>
    <property type="project" value="TreeGrafter"/>
</dbReference>
<evidence type="ECO:0000256" key="2">
    <source>
        <dbReference type="ARBA" id="ARBA00023125"/>
    </source>
</evidence>
<keyword evidence="2 4" id="KW-0238">DNA-binding</keyword>
<dbReference type="InterPro" id="IPR050109">
    <property type="entry name" value="HTH-type_TetR-like_transc_reg"/>
</dbReference>
<evidence type="ECO:0000256" key="1">
    <source>
        <dbReference type="ARBA" id="ARBA00023015"/>
    </source>
</evidence>
<dbReference type="PRINTS" id="PR00455">
    <property type="entry name" value="HTHTETR"/>
</dbReference>
<organism evidence="6 7">
    <name type="scientific">Actinophytocola oryzae</name>
    <dbReference type="NCBI Taxonomy" id="502181"/>
    <lineage>
        <taxon>Bacteria</taxon>
        <taxon>Bacillati</taxon>
        <taxon>Actinomycetota</taxon>
        <taxon>Actinomycetes</taxon>
        <taxon>Pseudonocardiales</taxon>
        <taxon>Pseudonocardiaceae</taxon>
    </lineage>
</organism>
<reference evidence="6 7" key="1">
    <citation type="submission" date="2019-03" db="EMBL/GenBank/DDBJ databases">
        <title>Genomic Encyclopedia of Archaeal and Bacterial Type Strains, Phase II (KMG-II): from individual species to whole genera.</title>
        <authorList>
            <person name="Goeker M."/>
        </authorList>
    </citation>
    <scope>NUCLEOTIDE SEQUENCE [LARGE SCALE GENOMIC DNA]</scope>
    <source>
        <strain evidence="6 7">DSM 45499</strain>
    </source>
</reference>
<evidence type="ECO:0000313" key="7">
    <source>
        <dbReference type="Proteomes" id="UP000294927"/>
    </source>
</evidence>
<dbReference type="PROSITE" id="PS01081">
    <property type="entry name" value="HTH_TETR_1"/>
    <property type="match status" value="1"/>
</dbReference>
<dbReference type="Proteomes" id="UP000294927">
    <property type="component" value="Unassembled WGS sequence"/>
</dbReference>
<dbReference type="RefSeq" id="WP_279588718.1">
    <property type="nucleotide sequence ID" value="NZ_SOCP01000003.1"/>
</dbReference>
<proteinExistence type="predicted"/>
<dbReference type="InterPro" id="IPR001647">
    <property type="entry name" value="HTH_TetR"/>
</dbReference>
<accession>A0A4R7W0P4</accession>
<keyword evidence="3" id="KW-0804">Transcription</keyword>
<evidence type="ECO:0000313" key="6">
    <source>
        <dbReference type="EMBL" id="TDV55097.1"/>
    </source>
</evidence>
<dbReference type="GO" id="GO:0000976">
    <property type="term" value="F:transcription cis-regulatory region binding"/>
    <property type="evidence" value="ECO:0007669"/>
    <property type="project" value="TreeGrafter"/>
</dbReference>
<name>A0A4R7W0P4_9PSEU</name>
<gene>
    <name evidence="6" type="ORF">CLV71_103338</name>
</gene>
<dbReference type="InterPro" id="IPR009057">
    <property type="entry name" value="Homeodomain-like_sf"/>
</dbReference>
<feature type="DNA-binding region" description="H-T-H motif" evidence="4">
    <location>
        <begin position="33"/>
        <end position="52"/>
    </location>
</feature>
<comment type="caution">
    <text evidence="6">The sequence shown here is derived from an EMBL/GenBank/DDBJ whole genome shotgun (WGS) entry which is preliminary data.</text>
</comment>
<dbReference type="SUPFAM" id="SSF46689">
    <property type="entry name" value="Homeodomain-like"/>
    <property type="match status" value="1"/>
</dbReference>
<dbReference type="PANTHER" id="PTHR30055">
    <property type="entry name" value="HTH-TYPE TRANSCRIPTIONAL REGULATOR RUTR"/>
    <property type="match status" value="1"/>
</dbReference>
<feature type="domain" description="HTH tetR-type" evidence="5">
    <location>
        <begin position="10"/>
        <end position="70"/>
    </location>
</feature>
<protein>
    <submittedName>
        <fullName evidence="6">TetR family transcriptional regulator</fullName>
    </submittedName>
</protein>
<evidence type="ECO:0000256" key="3">
    <source>
        <dbReference type="ARBA" id="ARBA00023163"/>
    </source>
</evidence>
<dbReference type="PROSITE" id="PS50977">
    <property type="entry name" value="HTH_TETR_2"/>
    <property type="match status" value="1"/>
</dbReference>
<dbReference type="Gene3D" id="1.10.357.10">
    <property type="entry name" value="Tetracycline Repressor, domain 2"/>
    <property type="match status" value="1"/>
</dbReference>
<keyword evidence="7" id="KW-1185">Reference proteome</keyword>
<dbReference type="AlphaFoldDB" id="A0A4R7W0P4"/>
<dbReference type="Pfam" id="PF00440">
    <property type="entry name" value="TetR_N"/>
    <property type="match status" value="1"/>
</dbReference>
<evidence type="ECO:0000259" key="5">
    <source>
        <dbReference type="PROSITE" id="PS50977"/>
    </source>
</evidence>